<dbReference type="Pfam" id="PF02803">
    <property type="entry name" value="Thiolase_C"/>
    <property type="match status" value="1"/>
</dbReference>
<dbReference type="Gene3D" id="3.40.47.10">
    <property type="match status" value="2"/>
</dbReference>
<evidence type="ECO:0000313" key="7">
    <source>
        <dbReference type="EMBL" id="GAA3603359.1"/>
    </source>
</evidence>
<comment type="similarity">
    <text evidence="1 4">Belongs to the thiolase-like superfamily. Thiolase family.</text>
</comment>
<dbReference type="InterPro" id="IPR016039">
    <property type="entry name" value="Thiolase-like"/>
</dbReference>
<keyword evidence="2 4" id="KW-0808">Transferase</keyword>
<accession>A0ABP6ZBG0</accession>
<evidence type="ECO:0000256" key="1">
    <source>
        <dbReference type="ARBA" id="ARBA00010982"/>
    </source>
</evidence>
<protein>
    <submittedName>
        <fullName evidence="7">Acetyl-CoA C-acetyltransferase</fullName>
    </submittedName>
</protein>
<dbReference type="SUPFAM" id="SSF53901">
    <property type="entry name" value="Thiolase-like"/>
    <property type="match status" value="2"/>
</dbReference>
<name>A0ABP6ZBG0_9ACTN</name>
<dbReference type="InterPro" id="IPR002155">
    <property type="entry name" value="Thiolase"/>
</dbReference>
<dbReference type="EMBL" id="BAABDQ010000038">
    <property type="protein sequence ID" value="GAA3603359.1"/>
    <property type="molecule type" value="Genomic_DNA"/>
</dbReference>
<reference evidence="8" key="1">
    <citation type="journal article" date="2019" name="Int. J. Syst. Evol. Microbiol.">
        <title>The Global Catalogue of Microorganisms (GCM) 10K type strain sequencing project: providing services to taxonomists for standard genome sequencing and annotation.</title>
        <authorList>
            <consortium name="The Broad Institute Genomics Platform"/>
            <consortium name="The Broad Institute Genome Sequencing Center for Infectious Disease"/>
            <person name="Wu L."/>
            <person name="Ma J."/>
        </authorList>
    </citation>
    <scope>NUCLEOTIDE SEQUENCE [LARGE SCALE GENOMIC DNA]</scope>
    <source>
        <strain evidence="8">JCM 17326</strain>
    </source>
</reference>
<evidence type="ECO:0000313" key="8">
    <source>
        <dbReference type="Proteomes" id="UP001500630"/>
    </source>
</evidence>
<feature type="domain" description="Thiolase C-terminal" evidence="6">
    <location>
        <begin position="261"/>
        <end position="382"/>
    </location>
</feature>
<dbReference type="RefSeq" id="WP_345573785.1">
    <property type="nucleotide sequence ID" value="NZ_BAABDQ010000038.1"/>
</dbReference>
<evidence type="ECO:0000256" key="3">
    <source>
        <dbReference type="ARBA" id="ARBA00023315"/>
    </source>
</evidence>
<dbReference type="PROSITE" id="PS00737">
    <property type="entry name" value="THIOLASE_2"/>
    <property type="match status" value="1"/>
</dbReference>
<dbReference type="NCBIfam" id="TIGR01930">
    <property type="entry name" value="AcCoA-C-Actrans"/>
    <property type="match status" value="1"/>
</dbReference>
<proteinExistence type="inferred from homology"/>
<gene>
    <name evidence="7" type="ORF">GCM10022419_104760</name>
</gene>
<evidence type="ECO:0000256" key="2">
    <source>
        <dbReference type="ARBA" id="ARBA00022679"/>
    </source>
</evidence>
<dbReference type="CDD" id="cd00751">
    <property type="entry name" value="thiolase"/>
    <property type="match status" value="1"/>
</dbReference>
<dbReference type="InterPro" id="IPR020616">
    <property type="entry name" value="Thiolase_N"/>
</dbReference>
<dbReference type="NCBIfam" id="NF005865">
    <property type="entry name" value="PRK07801.1"/>
    <property type="match status" value="1"/>
</dbReference>
<feature type="domain" description="Thiolase N-terminal" evidence="5">
    <location>
        <begin position="5"/>
        <end position="251"/>
    </location>
</feature>
<keyword evidence="3 4" id="KW-0012">Acyltransferase</keyword>
<sequence length="391" mass="40771">MSEAYIVGAVRTPIGRRNGGLALAHPADLGAHVLKELMGRADADPSAVEDVIFGCVDTIGPQAGDVARTCWLAAGFPEEVPGVTIDRQCGSSQQALHFAAQAVLSGTNDLVVAGGVQNMSMIPISSAMLAGRPLGHETPFSGSKGWAERYGTQEVSQFTGAERIAAAWDVSREEMERYAYESHRRALHAIDAGYFRREIAPYEGVATDEGPRRDTTLGRMAGLKPLTDGGRLTAALASQISDGAAALLVASPRAVEEHGLTPRARVHHLSVRGADPIMMLSAPIPATVHALGMTGMSIGDFDAIEINEAFASVVLAWIKETGADPAKVNPNGGAIAHGHPLGATGAVLAVKLLHELERTGGRYGLQTMCEGGGQANVTVIERLGTPGPASP</sequence>
<dbReference type="InterPro" id="IPR020617">
    <property type="entry name" value="Thiolase_C"/>
</dbReference>
<dbReference type="PANTHER" id="PTHR43365:SF1">
    <property type="entry name" value="ACETYL-COA C-ACYLTRANSFERASE"/>
    <property type="match status" value="1"/>
</dbReference>
<evidence type="ECO:0000256" key="4">
    <source>
        <dbReference type="RuleBase" id="RU003557"/>
    </source>
</evidence>
<dbReference type="PIRSF" id="PIRSF000429">
    <property type="entry name" value="Ac-CoA_Ac_transf"/>
    <property type="match status" value="1"/>
</dbReference>
<comment type="caution">
    <text evidence="7">The sequence shown here is derived from an EMBL/GenBank/DDBJ whole genome shotgun (WGS) entry which is preliminary data.</text>
</comment>
<keyword evidence="8" id="KW-1185">Reference proteome</keyword>
<dbReference type="InterPro" id="IPR020613">
    <property type="entry name" value="Thiolase_CS"/>
</dbReference>
<dbReference type="Pfam" id="PF00108">
    <property type="entry name" value="Thiolase_N"/>
    <property type="match status" value="1"/>
</dbReference>
<organism evidence="7 8">
    <name type="scientific">Nonomuraea rosea</name>
    <dbReference type="NCBI Taxonomy" id="638574"/>
    <lineage>
        <taxon>Bacteria</taxon>
        <taxon>Bacillati</taxon>
        <taxon>Actinomycetota</taxon>
        <taxon>Actinomycetes</taxon>
        <taxon>Streptosporangiales</taxon>
        <taxon>Streptosporangiaceae</taxon>
        <taxon>Nonomuraea</taxon>
    </lineage>
</organism>
<evidence type="ECO:0000259" key="5">
    <source>
        <dbReference type="Pfam" id="PF00108"/>
    </source>
</evidence>
<dbReference type="PANTHER" id="PTHR43365">
    <property type="entry name" value="BLR7806 PROTEIN"/>
    <property type="match status" value="1"/>
</dbReference>
<dbReference type="Proteomes" id="UP001500630">
    <property type="component" value="Unassembled WGS sequence"/>
</dbReference>
<evidence type="ECO:0000259" key="6">
    <source>
        <dbReference type="Pfam" id="PF02803"/>
    </source>
</evidence>